<reference evidence="2" key="1">
    <citation type="submission" date="2015-07" db="EMBL/GenBank/DDBJ databases">
        <authorList>
            <person name="Teixeira M.M."/>
            <person name="Souza R.C."/>
            <person name="Almeida L.G."/>
            <person name="Vicente V.A."/>
            <person name="de Hoog S."/>
            <person name="Bocca A.L."/>
            <person name="de Almeida S.R."/>
            <person name="Vasconcelos A.T."/>
            <person name="Felipe M.S."/>
        </authorList>
    </citation>
    <scope>NUCLEOTIDE SEQUENCE [LARGE SCALE GENOMIC DNA]</scope>
    <source>
        <strain evidence="2">KSF</strain>
    </source>
</reference>
<dbReference type="AlphaFoldDB" id="A0A1C1CT06"/>
<evidence type="ECO:0000313" key="2">
    <source>
        <dbReference type="Proteomes" id="UP000094526"/>
    </source>
</evidence>
<proteinExistence type="predicted"/>
<keyword evidence="2" id="KW-1185">Reference proteome</keyword>
<comment type="caution">
    <text evidence="1">The sequence shown here is derived from an EMBL/GenBank/DDBJ whole genome shotgun (WGS) entry which is preliminary data.</text>
</comment>
<protein>
    <submittedName>
        <fullName evidence="1">Uncharacterized protein</fullName>
    </submittedName>
</protein>
<dbReference type="EMBL" id="LGRB01000009">
    <property type="protein sequence ID" value="OCT51638.1"/>
    <property type="molecule type" value="Genomic_DNA"/>
</dbReference>
<name>A0A1C1CT06_9EURO</name>
<dbReference type="VEuPathDB" id="FungiDB:CLCR_09300"/>
<sequence>MTTVLNAGITPEVGNDRDAQVAADVALRHRTPSGVAADRGDDWPPWTILRSTPQSEGLEVGNLPDMLPFLLCDRQNAMKRMRNPPTELARPVLFTTKSDVAGHMGKGTSSTSHLQ</sequence>
<dbReference type="Proteomes" id="UP000094526">
    <property type="component" value="Unassembled WGS sequence"/>
</dbReference>
<gene>
    <name evidence="1" type="ORF">CLCR_09300</name>
</gene>
<evidence type="ECO:0000313" key="1">
    <source>
        <dbReference type="EMBL" id="OCT51638.1"/>
    </source>
</evidence>
<organism evidence="1 2">
    <name type="scientific">Cladophialophora carrionii</name>
    <dbReference type="NCBI Taxonomy" id="86049"/>
    <lineage>
        <taxon>Eukaryota</taxon>
        <taxon>Fungi</taxon>
        <taxon>Dikarya</taxon>
        <taxon>Ascomycota</taxon>
        <taxon>Pezizomycotina</taxon>
        <taxon>Eurotiomycetes</taxon>
        <taxon>Chaetothyriomycetidae</taxon>
        <taxon>Chaetothyriales</taxon>
        <taxon>Herpotrichiellaceae</taxon>
        <taxon>Cladophialophora</taxon>
    </lineage>
</organism>
<accession>A0A1C1CT06</accession>